<dbReference type="GO" id="GO:0000105">
    <property type="term" value="P:L-histidine biosynthetic process"/>
    <property type="evidence" value="ECO:0007669"/>
    <property type="project" value="UniProtKB-UniPathway"/>
</dbReference>
<dbReference type="InterPro" id="IPR050064">
    <property type="entry name" value="IGPS_HisA/HisF"/>
</dbReference>
<dbReference type="PANTHER" id="PTHR21235:SF2">
    <property type="entry name" value="IMIDAZOLE GLYCEROL PHOSPHATE SYNTHASE HISHF"/>
    <property type="match status" value="1"/>
</dbReference>
<dbReference type="Gene3D" id="3.20.20.70">
    <property type="entry name" value="Aldolase class I"/>
    <property type="match status" value="1"/>
</dbReference>
<keyword evidence="6 11" id="KW-0368">Histidine biosynthesis</keyword>
<sequence>MLKVRVIPTLTIKGQRLVKSVRFENHRNIGNSIAAVRVFNARNVDELIFLDIDAGKDGIQGQLLSEVTKECFMPVTLGGGVKSIEDFKTMLECGADKVAINTSALATPELIETVSRRFGAQCVVISIDVRKVGDSYEVFCGGGHDATGKDPIAWAKEVEKRGAGEILLTSIDHDGVMDGYDLDLISEVVSAVRIPVIASGGAGQSSHCVLAVRAGVSAIAAASIFQYTQTTPSAIKEALSKAGFPTRA</sequence>
<evidence type="ECO:0000256" key="9">
    <source>
        <dbReference type="ARBA" id="ARBA00030264"/>
    </source>
</evidence>
<comment type="pathway">
    <text evidence="1">Amino-acid biosynthesis; L-histidine biosynthesis; L-histidine from 5-phospho-alpha-D-ribose 1-diphosphate: step 5/9.</text>
</comment>
<comment type="similarity">
    <text evidence="2 11">Belongs to the HisA/HisF family.</text>
</comment>
<evidence type="ECO:0000256" key="6">
    <source>
        <dbReference type="ARBA" id="ARBA00023102"/>
    </source>
</evidence>
<dbReference type="AlphaFoldDB" id="A0A0G1XAL5"/>
<dbReference type="GO" id="GO:0000107">
    <property type="term" value="F:imidazoleglycerol-phosphate synthase activity"/>
    <property type="evidence" value="ECO:0007669"/>
    <property type="project" value="InterPro"/>
</dbReference>
<evidence type="ECO:0000256" key="3">
    <source>
        <dbReference type="ARBA" id="ARBA00011152"/>
    </source>
</evidence>
<dbReference type="InterPro" id="IPR006062">
    <property type="entry name" value="His_biosynth"/>
</dbReference>
<dbReference type="InterPro" id="IPR011060">
    <property type="entry name" value="RibuloseP-bd_barrel"/>
</dbReference>
<evidence type="ECO:0000256" key="1">
    <source>
        <dbReference type="ARBA" id="ARBA00005091"/>
    </source>
</evidence>
<evidence type="ECO:0000313" key="12">
    <source>
        <dbReference type="EMBL" id="KKW27885.1"/>
    </source>
</evidence>
<keyword evidence="7" id="KW-0456">Lyase</keyword>
<dbReference type="PANTHER" id="PTHR21235">
    <property type="entry name" value="IMIDAZOLE GLYCEROL PHOSPHATE SYNTHASE SUBUNIT HISF/H IGP SYNTHASE SUBUNIT HISF/H"/>
    <property type="match status" value="1"/>
</dbReference>
<dbReference type="EMBL" id="LCRA01000006">
    <property type="protein sequence ID" value="KKW27885.1"/>
    <property type="molecule type" value="Genomic_DNA"/>
</dbReference>
<dbReference type="PATRIC" id="fig|1618674.3.peg.227"/>
<dbReference type="InterPro" id="IPR013785">
    <property type="entry name" value="Aldolase_TIM"/>
</dbReference>
<accession>A0A0G1XAL5</accession>
<gene>
    <name evidence="12" type="ORF">UY70_C0006G0034</name>
</gene>
<proteinExistence type="inferred from homology"/>
<comment type="function">
    <text evidence="8">IGPS catalyzes the conversion of PRFAR and glutamine to IGP, AICAR and glutamate. The HisF subunit catalyzes the cyclization activity that produces IGP and AICAR from PRFAR using the ammonia provided by the HisH subunit.</text>
</comment>
<evidence type="ECO:0000313" key="13">
    <source>
        <dbReference type="Proteomes" id="UP000034185"/>
    </source>
</evidence>
<comment type="caution">
    <text evidence="12">The sequence shown here is derived from an EMBL/GenBank/DDBJ whole genome shotgun (WGS) entry which is preliminary data.</text>
</comment>
<organism evidence="12 13">
    <name type="scientific">Candidatus Kaiserbacteria bacterium GW2011_GWB1_52_6</name>
    <dbReference type="NCBI Taxonomy" id="1618674"/>
    <lineage>
        <taxon>Bacteria</taxon>
        <taxon>Candidatus Kaiseribacteriota</taxon>
    </lineage>
</organism>
<reference evidence="12 13" key="1">
    <citation type="journal article" date="2015" name="Nature">
        <title>rRNA introns, odd ribosomes, and small enigmatic genomes across a large radiation of phyla.</title>
        <authorList>
            <person name="Brown C.T."/>
            <person name="Hug L.A."/>
            <person name="Thomas B.C."/>
            <person name="Sharon I."/>
            <person name="Castelle C.J."/>
            <person name="Singh A."/>
            <person name="Wilkins M.J."/>
            <person name="Williams K.H."/>
            <person name="Banfield J.F."/>
        </authorList>
    </citation>
    <scope>NUCLEOTIDE SEQUENCE [LARGE SCALE GENOMIC DNA]</scope>
</reference>
<protein>
    <recommendedName>
        <fullName evidence="4">imidazole glycerol-phosphate synthase</fullName>
        <ecNumber evidence="4">4.3.2.10</ecNumber>
    </recommendedName>
    <alternativeName>
        <fullName evidence="9">IGP synthase cyclase subunit</fullName>
    </alternativeName>
</protein>
<evidence type="ECO:0000256" key="5">
    <source>
        <dbReference type="ARBA" id="ARBA00022605"/>
    </source>
</evidence>
<name>A0A0G1XAL5_9BACT</name>
<dbReference type="CDD" id="cd04731">
    <property type="entry name" value="HisF"/>
    <property type="match status" value="1"/>
</dbReference>
<dbReference type="InterPro" id="IPR004651">
    <property type="entry name" value="HisF"/>
</dbReference>
<dbReference type="EC" id="4.3.2.10" evidence="4"/>
<dbReference type="SUPFAM" id="SSF51366">
    <property type="entry name" value="Ribulose-phoshate binding barrel"/>
    <property type="match status" value="1"/>
</dbReference>
<evidence type="ECO:0000256" key="7">
    <source>
        <dbReference type="ARBA" id="ARBA00023239"/>
    </source>
</evidence>
<dbReference type="UniPathway" id="UPA00031">
    <property type="reaction ID" value="UER00010"/>
</dbReference>
<comment type="subunit">
    <text evidence="3">Heterodimer of HisH and HisF.</text>
</comment>
<keyword evidence="5 11" id="KW-0028">Amino-acid biosynthesis</keyword>
<evidence type="ECO:0000256" key="2">
    <source>
        <dbReference type="ARBA" id="ARBA00009667"/>
    </source>
</evidence>
<comment type="catalytic activity">
    <reaction evidence="10">
        <text>5-[(5-phospho-1-deoxy-D-ribulos-1-ylimino)methylamino]-1-(5-phospho-beta-D-ribosyl)imidazole-4-carboxamide + L-glutamine = D-erythro-1-(imidazol-4-yl)glycerol 3-phosphate + 5-amino-1-(5-phospho-beta-D-ribosyl)imidazole-4-carboxamide + L-glutamate + H(+)</text>
        <dbReference type="Rhea" id="RHEA:24793"/>
        <dbReference type="ChEBI" id="CHEBI:15378"/>
        <dbReference type="ChEBI" id="CHEBI:29985"/>
        <dbReference type="ChEBI" id="CHEBI:58278"/>
        <dbReference type="ChEBI" id="CHEBI:58359"/>
        <dbReference type="ChEBI" id="CHEBI:58475"/>
        <dbReference type="ChEBI" id="CHEBI:58525"/>
        <dbReference type="EC" id="4.3.2.10"/>
    </reaction>
</comment>
<evidence type="ECO:0000256" key="10">
    <source>
        <dbReference type="ARBA" id="ARBA00047838"/>
    </source>
</evidence>
<evidence type="ECO:0000256" key="11">
    <source>
        <dbReference type="RuleBase" id="RU003657"/>
    </source>
</evidence>
<dbReference type="GO" id="GO:0016829">
    <property type="term" value="F:lyase activity"/>
    <property type="evidence" value="ECO:0007669"/>
    <property type="project" value="UniProtKB-KW"/>
</dbReference>
<evidence type="ECO:0000256" key="8">
    <source>
        <dbReference type="ARBA" id="ARBA00025475"/>
    </source>
</evidence>
<dbReference type="Proteomes" id="UP000034185">
    <property type="component" value="Unassembled WGS sequence"/>
</dbReference>
<dbReference type="Pfam" id="PF00977">
    <property type="entry name" value="His_biosynth"/>
    <property type="match status" value="1"/>
</dbReference>
<evidence type="ECO:0000256" key="4">
    <source>
        <dbReference type="ARBA" id="ARBA00012809"/>
    </source>
</evidence>